<comment type="subcellular location">
    <subcellularLocation>
        <location evidence="1">Membrane</location>
        <topology evidence="1">Multi-pass membrane protein</topology>
    </subcellularLocation>
</comment>
<evidence type="ECO:0000256" key="5">
    <source>
        <dbReference type="ARBA" id="ARBA00023136"/>
    </source>
</evidence>
<dbReference type="SUPFAM" id="SSF48317">
    <property type="entry name" value="Acid phosphatase/Vanadium-dependent haloperoxidase"/>
    <property type="match status" value="1"/>
</dbReference>
<dbReference type="PANTHER" id="PTHR10165">
    <property type="entry name" value="LIPID PHOSPHATE PHOSPHATASE"/>
    <property type="match status" value="1"/>
</dbReference>
<proteinExistence type="inferred from homology"/>
<comment type="caution">
    <text evidence="8">The sequence shown here is derived from an EMBL/GenBank/DDBJ whole genome shotgun (WGS) entry which is preliminary data.</text>
</comment>
<dbReference type="CDD" id="cd03390">
    <property type="entry name" value="PAP2_containing_1_like"/>
    <property type="match status" value="1"/>
</dbReference>
<name>A0AAD9ICN5_9PEZI</name>
<dbReference type="GO" id="GO:0006644">
    <property type="term" value="P:phospholipid metabolic process"/>
    <property type="evidence" value="ECO:0007669"/>
    <property type="project" value="InterPro"/>
</dbReference>
<evidence type="ECO:0000259" key="7">
    <source>
        <dbReference type="SMART" id="SM00014"/>
    </source>
</evidence>
<dbReference type="AlphaFoldDB" id="A0AAD9ICN5"/>
<feature type="transmembrane region" description="Helical" evidence="6">
    <location>
        <begin position="211"/>
        <end position="232"/>
    </location>
</feature>
<organism evidence="8 9">
    <name type="scientific">Phyllachora maydis</name>
    <dbReference type="NCBI Taxonomy" id="1825666"/>
    <lineage>
        <taxon>Eukaryota</taxon>
        <taxon>Fungi</taxon>
        <taxon>Dikarya</taxon>
        <taxon>Ascomycota</taxon>
        <taxon>Pezizomycotina</taxon>
        <taxon>Sordariomycetes</taxon>
        <taxon>Sordariomycetidae</taxon>
        <taxon>Phyllachorales</taxon>
        <taxon>Phyllachoraceae</taxon>
        <taxon>Phyllachora</taxon>
    </lineage>
</organism>
<evidence type="ECO:0000256" key="4">
    <source>
        <dbReference type="ARBA" id="ARBA00022989"/>
    </source>
</evidence>
<gene>
    <name evidence="8" type="ORF">P8C59_009018</name>
</gene>
<dbReference type="EMBL" id="JAQQPM010000008">
    <property type="protein sequence ID" value="KAK2074844.1"/>
    <property type="molecule type" value="Genomic_DNA"/>
</dbReference>
<dbReference type="GO" id="GO:0016020">
    <property type="term" value="C:membrane"/>
    <property type="evidence" value="ECO:0007669"/>
    <property type="project" value="UniProtKB-SubCell"/>
</dbReference>
<accession>A0AAD9ICN5</accession>
<keyword evidence="9" id="KW-1185">Reference proteome</keyword>
<dbReference type="Gene3D" id="1.20.144.10">
    <property type="entry name" value="Phosphatidic acid phosphatase type 2/haloperoxidase"/>
    <property type="match status" value="1"/>
</dbReference>
<dbReference type="InterPro" id="IPR036938">
    <property type="entry name" value="PAP2/HPO_sf"/>
</dbReference>
<evidence type="ECO:0000313" key="8">
    <source>
        <dbReference type="EMBL" id="KAK2074844.1"/>
    </source>
</evidence>
<dbReference type="GO" id="GO:0008195">
    <property type="term" value="F:phosphatidate phosphatase activity"/>
    <property type="evidence" value="ECO:0007669"/>
    <property type="project" value="TreeGrafter"/>
</dbReference>
<evidence type="ECO:0000256" key="3">
    <source>
        <dbReference type="ARBA" id="ARBA00022692"/>
    </source>
</evidence>
<evidence type="ECO:0000256" key="1">
    <source>
        <dbReference type="ARBA" id="ARBA00004141"/>
    </source>
</evidence>
<dbReference type="InterPro" id="IPR043216">
    <property type="entry name" value="PAP-like"/>
</dbReference>
<reference evidence="8" key="1">
    <citation type="journal article" date="2023" name="Mol. Plant Microbe Interact.">
        <title>Elucidating the Obligate Nature and Biological Capacity of an Invasive Fungal Corn Pathogen.</title>
        <authorList>
            <person name="MacCready J.S."/>
            <person name="Roggenkamp E.M."/>
            <person name="Gdanetz K."/>
            <person name="Chilvers M.I."/>
        </authorList>
    </citation>
    <scope>NUCLEOTIDE SEQUENCE</scope>
    <source>
        <strain evidence="8">PM02</strain>
    </source>
</reference>
<keyword evidence="3 6" id="KW-0812">Transmembrane</keyword>
<sequence length="300" mass="32613">MDRADGFACSVSRLWNTTYAPDWVGVALLATAYILIQFFVEPFHRMFSLDDLRISFPHAEVERVPLALDIAYAFVLPLFLVLLINRLAGASAHKHHVSVLGLAIALALTALLTDLAKNAAGRPRPDLLARCKPAPGTPRPALVTVAACTETRPQLLHDGWRSFPSGHSSFAFAGLGHLALFLAGQLRVFSHGAAAADAADERAEKLVRGDLLRALACLLPLLGAAAVAFSRVEDYRHDVYDVCAGALLGWTVTYWSYRRYWPRLGSARADEPFAGPRAKEARRAGAYGRVRDVEEGANAD</sequence>
<dbReference type="SMART" id="SM00014">
    <property type="entry name" value="acidPPc"/>
    <property type="match status" value="1"/>
</dbReference>
<feature type="transmembrane region" description="Helical" evidence="6">
    <location>
        <begin position="64"/>
        <end position="84"/>
    </location>
</feature>
<feature type="transmembrane region" description="Helical" evidence="6">
    <location>
        <begin position="238"/>
        <end position="257"/>
    </location>
</feature>
<dbReference type="Pfam" id="PF01569">
    <property type="entry name" value="PAP2"/>
    <property type="match status" value="1"/>
</dbReference>
<feature type="transmembrane region" description="Helical" evidence="6">
    <location>
        <begin position="96"/>
        <end position="116"/>
    </location>
</feature>
<comment type="similarity">
    <text evidence="2">Belongs to the PA-phosphatase related phosphoesterase family.</text>
</comment>
<protein>
    <recommendedName>
        <fullName evidence="7">Phosphatidic acid phosphatase type 2/haloperoxidase domain-containing protein</fullName>
    </recommendedName>
</protein>
<feature type="domain" description="Phosphatidic acid phosphatase type 2/haloperoxidase" evidence="7">
    <location>
        <begin position="99"/>
        <end position="257"/>
    </location>
</feature>
<dbReference type="InterPro" id="IPR000326">
    <property type="entry name" value="PAP2/HPO"/>
</dbReference>
<keyword evidence="4 6" id="KW-1133">Transmembrane helix</keyword>
<dbReference type="Proteomes" id="UP001217918">
    <property type="component" value="Unassembled WGS sequence"/>
</dbReference>
<feature type="transmembrane region" description="Helical" evidence="6">
    <location>
        <begin position="23"/>
        <end position="43"/>
    </location>
</feature>
<evidence type="ECO:0000256" key="6">
    <source>
        <dbReference type="SAM" id="Phobius"/>
    </source>
</evidence>
<evidence type="ECO:0000256" key="2">
    <source>
        <dbReference type="ARBA" id="ARBA00008816"/>
    </source>
</evidence>
<dbReference type="GO" id="GO:0046839">
    <property type="term" value="P:phospholipid dephosphorylation"/>
    <property type="evidence" value="ECO:0007669"/>
    <property type="project" value="TreeGrafter"/>
</dbReference>
<dbReference type="FunFam" id="1.20.144.10:FF:000017">
    <property type="entry name" value="Diacylglycerol pyrophosphate phosphatase 1"/>
    <property type="match status" value="1"/>
</dbReference>
<evidence type="ECO:0000313" key="9">
    <source>
        <dbReference type="Proteomes" id="UP001217918"/>
    </source>
</evidence>
<dbReference type="PANTHER" id="PTHR10165:SF35">
    <property type="entry name" value="RE23632P"/>
    <property type="match status" value="1"/>
</dbReference>
<keyword evidence="5 6" id="KW-0472">Membrane</keyword>